<comment type="subcellular location">
    <subcellularLocation>
        <location evidence="1">Nucleus</location>
        <location evidence="1">Nucleolus</location>
    </subcellularLocation>
</comment>
<dbReference type="GO" id="GO:0030686">
    <property type="term" value="C:90S preribosome"/>
    <property type="evidence" value="ECO:0007669"/>
    <property type="project" value="InterPro"/>
</dbReference>
<evidence type="ECO:0000313" key="6">
    <source>
        <dbReference type="EMBL" id="PUU75537.1"/>
    </source>
</evidence>
<feature type="region of interest" description="Disordered" evidence="5">
    <location>
        <begin position="96"/>
        <end position="126"/>
    </location>
</feature>
<dbReference type="OrthoDB" id="5429132at2759"/>
<dbReference type="AlphaFoldDB" id="A0A2T6ZJ72"/>
<reference evidence="6 7" key="1">
    <citation type="submission" date="2017-04" db="EMBL/GenBank/DDBJ databases">
        <title>Draft genome sequence of Tuber borchii Vittad., a whitish edible truffle.</title>
        <authorList>
            <consortium name="DOE Joint Genome Institute"/>
            <person name="Murat C."/>
            <person name="Kuo A."/>
            <person name="Barry K.W."/>
            <person name="Clum A."/>
            <person name="Dockter R.B."/>
            <person name="Fauchery L."/>
            <person name="Iotti M."/>
            <person name="Kohler A."/>
            <person name="Labutti K."/>
            <person name="Lindquist E.A."/>
            <person name="Lipzen A."/>
            <person name="Ohm R.A."/>
            <person name="Wang M."/>
            <person name="Grigoriev I.V."/>
            <person name="Zambonelli A."/>
            <person name="Martin F.M."/>
        </authorList>
    </citation>
    <scope>NUCLEOTIDE SEQUENCE [LARGE SCALE GENOMIC DNA]</scope>
    <source>
        <strain evidence="6 7">Tbo3840</strain>
    </source>
</reference>
<evidence type="ECO:0000256" key="1">
    <source>
        <dbReference type="ARBA" id="ARBA00004604"/>
    </source>
</evidence>
<comment type="caution">
    <text evidence="6">The sequence shown here is derived from an EMBL/GenBank/DDBJ whole genome shotgun (WGS) entry which is preliminary data.</text>
</comment>
<gene>
    <name evidence="6" type="ORF">B9Z19DRAFT_1090116</name>
</gene>
<proteinExistence type="inferred from homology"/>
<evidence type="ECO:0000256" key="3">
    <source>
        <dbReference type="ARBA" id="ARBA00021321"/>
    </source>
</evidence>
<feature type="compositionally biased region" description="Basic residues" evidence="5">
    <location>
        <begin position="1"/>
        <end position="10"/>
    </location>
</feature>
<protein>
    <recommendedName>
        <fullName evidence="3">Ribosome biogenesis protein SLX9</fullName>
    </recommendedName>
</protein>
<feature type="compositionally biased region" description="Basic and acidic residues" evidence="5">
    <location>
        <begin position="104"/>
        <end position="113"/>
    </location>
</feature>
<dbReference type="GO" id="GO:0000462">
    <property type="term" value="P:maturation of SSU-rRNA from tricistronic rRNA transcript (SSU-rRNA, 5.8S rRNA, LSU-rRNA)"/>
    <property type="evidence" value="ECO:0007669"/>
    <property type="project" value="InterPro"/>
</dbReference>
<evidence type="ECO:0000256" key="2">
    <source>
        <dbReference type="ARBA" id="ARBA00011022"/>
    </source>
</evidence>
<sequence>MAPIKPTKRVSLRDKASTSRPLPSARPTPIIPLQVKKKTRQTIKHSLFINKIEKSSAPSARSRRRKAKAVRNSLITGLESLAHALPSGTLDESINFTSASSKATRRDEEERIGRKSIKSRPGAMKRKEGVVKSECERFGKNLAIMQTGAIAGATGGVGTWAALRGFIEGTMEKKEEFIKADRDGS</sequence>
<organism evidence="6 7">
    <name type="scientific">Tuber borchii</name>
    <name type="common">White truffle</name>
    <dbReference type="NCBI Taxonomy" id="42251"/>
    <lineage>
        <taxon>Eukaryota</taxon>
        <taxon>Fungi</taxon>
        <taxon>Dikarya</taxon>
        <taxon>Ascomycota</taxon>
        <taxon>Pezizomycotina</taxon>
        <taxon>Pezizomycetes</taxon>
        <taxon>Pezizales</taxon>
        <taxon>Tuberaceae</taxon>
        <taxon>Tuber</taxon>
    </lineage>
</organism>
<dbReference type="GO" id="GO:0030688">
    <property type="term" value="C:preribosome, small subunit precursor"/>
    <property type="evidence" value="ECO:0007669"/>
    <property type="project" value="InterPro"/>
</dbReference>
<comment type="similarity">
    <text evidence="2">Belongs to the SLX9 family.</text>
</comment>
<dbReference type="Proteomes" id="UP000244722">
    <property type="component" value="Unassembled WGS sequence"/>
</dbReference>
<name>A0A2T6ZJ72_TUBBO</name>
<dbReference type="EMBL" id="NESQ01000226">
    <property type="protein sequence ID" value="PUU75537.1"/>
    <property type="molecule type" value="Genomic_DNA"/>
</dbReference>
<keyword evidence="4" id="KW-0539">Nucleus</keyword>
<evidence type="ECO:0000256" key="4">
    <source>
        <dbReference type="ARBA" id="ARBA00023242"/>
    </source>
</evidence>
<keyword evidence="7" id="KW-1185">Reference proteome</keyword>
<dbReference type="GO" id="GO:0005730">
    <property type="term" value="C:nucleolus"/>
    <property type="evidence" value="ECO:0007669"/>
    <property type="project" value="UniProtKB-SubCell"/>
</dbReference>
<feature type="region of interest" description="Disordered" evidence="5">
    <location>
        <begin position="1"/>
        <end position="29"/>
    </location>
</feature>
<evidence type="ECO:0000256" key="5">
    <source>
        <dbReference type="SAM" id="MobiDB-lite"/>
    </source>
</evidence>
<evidence type="ECO:0000313" key="7">
    <source>
        <dbReference type="Proteomes" id="UP000244722"/>
    </source>
</evidence>
<dbReference type="InterPro" id="IPR028160">
    <property type="entry name" value="Slx9-like"/>
</dbReference>
<accession>A0A2T6ZJ72</accession>
<dbReference type="Pfam" id="PF15341">
    <property type="entry name" value="SLX9"/>
    <property type="match status" value="1"/>
</dbReference>